<evidence type="ECO:0000256" key="3">
    <source>
        <dbReference type="ARBA" id="ARBA00022448"/>
    </source>
</evidence>
<dbReference type="GO" id="GO:0005829">
    <property type="term" value="C:cytosol"/>
    <property type="evidence" value="ECO:0007669"/>
    <property type="project" value="GOC"/>
</dbReference>
<comment type="similarity">
    <text evidence="2">Belongs to the VPS54 family.</text>
</comment>
<feature type="domain" description="Vacuolar protein sorting-associated protein 54 C-terminal" evidence="7">
    <location>
        <begin position="449"/>
        <end position="578"/>
    </location>
</feature>
<keyword evidence="5" id="KW-0333">Golgi apparatus</keyword>
<keyword evidence="4" id="KW-0653">Protein transport</keyword>
<keyword evidence="3" id="KW-0813">Transport</keyword>
<dbReference type="GO" id="GO:0006896">
    <property type="term" value="P:Golgi to vacuole transport"/>
    <property type="evidence" value="ECO:0007669"/>
    <property type="project" value="TreeGrafter"/>
</dbReference>
<dbReference type="Gene3D" id="1.20.1280.130">
    <property type="match status" value="1"/>
</dbReference>
<dbReference type="PANTHER" id="PTHR12965:SF0">
    <property type="entry name" value="VACUOLAR PROTEIN SORTING-ASSOCIATED PROTEIN 54"/>
    <property type="match status" value="1"/>
</dbReference>
<evidence type="ECO:0000259" key="7">
    <source>
        <dbReference type="Pfam" id="PF07928"/>
    </source>
</evidence>
<evidence type="ECO:0000256" key="1">
    <source>
        <dbReference type="ARBA" id="ARBA00004601"/>
    </source>
</evidence>
<dbReference type="AlphaFoldDB" id="A0A6P7SXY5"/>
<dbReference type="KEGG" id="osn:115217636"/>
<dbReference type="InterPro" id="IPR012501">
    <property type="entry name" value="Vps54_C"/>
</dbReference>
<gene>
    <name evidence="9" type="primary">LOC115217636</name>
</gene>
<sequence length="691" mass="78555">KPWSLLPHSHIYAALFLNSHKFNTLSRDKIHALEETLAKGSLKILKLSRARTNYAKLHNKLKLISTVHQTQPTIQLLLSTNEFVGALDLISTTQEVLAQELAGIHSFRHLGSQLAELEKVINKMLLAELNKYVTAKLNRPTVDPQPLSDDVKLAAIVLGMLREHNFDFVDVIREESFKALKATIKQSVIEAVATADDIDTEGNVGCLADQMRLLNYTQWIQMLRNVFFNIMVIVNRVLAFHGVICHVVMIAAGRPGKPPSLIHYCGADECEEENVLAATAEYEQVPELLHVSVSEDLDVMISEEEFHALFQNLQKMLSAVCDHAHDRCVKLMVARAKDGFLEKLTSSEFVTLSREVETFVSDCMKKCGHRSTSLRGSLQSQANRFVERFHEERKTKLSLILDSERWKQADVPVEFQEMVDNISKTGKMQLPEKRIDLSKKPGEFIIVNKEKYAVVGTVLMLLKMMVEYCECVKDIPAAAQDIVTRLIDLLKTFNSRTCQLVLGAGALQLVGLKTISTKNLALASRCLQLVVFYVPFVKNHFKTRLYDKKHMLKHLDQITKDYTDHIDEISNKLVAIMDVSTESYILKWDAKPPMPSQHFRNICKQMTKFYEVTIDVLPEHQVKSIFQRIHNNFVTLLRQQLLVLNVTNDGGPQNGLVNADINFYENSMKQLKGITDIINDLQTVWNTNHER</sequence>
<reference evidence="9" key="1">
    <citation type="submission" date="2025-08" db="UniProtKB">
        <authorList>
            <consortium name="RefSeq"/>
        </authorList>
    </citation>
    <scope>IDENTIFICATION</scope>
</reference>
<keyword evidence="6" id="KW-0175">Coiled coil</keyword>
<dbReference type="Pfam" id="PF07928">
    <property type="entry name" value="Vps54"/>
    <property type="match status" value="1"/>
</dbReference>
<name>A0A6P7SXY5_9MOLL</name>
<accession>A0A6P7SXY5</accession>
<evidence type="ECO:0000256" key="6">
    <source>
        <dbReference type="ARBA" id="ARBA00023054"/>
    </source>
</evidence>
<dbReference type="GO" id="GO:0019905">
    <property type="term" value="F:syntaxin binding"/>
    <property type="evidence" value="ECO:0007669"/>
    <property type="project" value="TreeGrafter"/>
</dbReference>
<evidence type="ECO:0000256" key="4">
    <source>
        <dbReference type="ARBA" id="ARBA00022927"/>
    </source>
</evidence>
<dbReference type="Gene3D" id="6.10.250.860">
    <property type="match status" value="1"/>
</dbReference>
<evidence type="ECO:0000313" key="9">
    <source>
        <dbReference type="RefSeq" id="XP_029643248.2"/>
    </source>
</evidence>
<evidence type="ECO:0000256" key="5">
    <source>
        <dbReference type="ARBA" id="ARBA00023034"/>
    </source>
</evidence>
<dbReference type="GO" id="GO:0015031">
    <property type="term" value="P:protein transport"/>
    <property type="evidence" value="ECO:0007669"/>
    <property type="project" value="UniProtKB-KW"/>
</dbReference>
<feature type="non-terminal residue" evidence="9">
    <location>
        <position position="1"/>
    </location>
</feature>
<dbReference type="InterPro" id="IPR039745">
    <property type="entry name" value="Vps54"/>
</dbReference>
<evidence type="ECO:0000313" key="8">
    <source>
        <dbReference type="Proteomes" id="UP000515154"/>
    </source>
</evidence>
<organism evidence="8 9">
    <name type="scientific">Octopus sinensis</name>
    <name type="common">East Asian common octopus</name>
    <dbReference type="NCBI Taxonomy" id="2607531"/>
    <lineage>
        <taxon>Eukaryota</taxon>
        <taxon>Metazoa</taxon>
        <taxon>Spiralia</taxon>
        <taxon>Lophotrochozoa</taxon>
        <taxon>Mollusca</taxon>
        <taxon>Cephalopoda</taxon>
        <taxon>Coleoidea</taxon>
        <taxon>Octopodiformes</taxon>
        <taxon>Octopoda</taxon>
        <taxon>Incirrata</taxon>
        <taxon>Octopodidae</taxon>
        <taxon>Octopus</taxon>
    </lineage>
</organism>
<comment type="subcellular location">
    <subcellularLocation>
        <location evidence="1">Golgi apparatus</location>
        <location evidence="1">trans-Golgi network</location>
    </subcellularLocation>
</comment>
<dbReference type="PANTHER" id="PTHR12965">
    <property type="entry name" value="VACUOLAR PROTEIN SORTING 54"/>
    <property type="match status" value="1"/>
</dbReference>
<protein>
    <submittedName>
        <fullName evidence="9">Vacuolar protein sorting-associated protein 54</fullName>
    </submittedName>
</protein>
<proteinExistence type="inferred from homology"/>
<keyword evidence="8" id="KW-1185">Reference proteome</keyword>
<dbReference type="GO" id="GO:0042147">
    <property type="term" value="P:retrograde transport, endosome to Golgi"/>
    <property type="evidence" value="ECO:0007669"/>
    <property type="project" value="InterPro"/>
</dbReference>
<dbReference type="GO" id="GO:0000938">
    <property type="term" value="C:GARP complex"/>
    <property type="evidence" value="ECO:0007669"/>
    <property type="project" value="InterPro"/>
</dbReference>
<dbReference type="Proteomes" id="UP000515154">
    <property type="component" value="Linkage group LG11"/>
</dbReference>
<dbReference type="RefSeq" id="XP_029643248.2">
    <property type="nucleotide sequence ID" value="XM_029787388.2"/>
</dbReference>
<evidence type="ECO:0000256" key="2">
    <source>
        <dbReference type="ARBA" id="ARBA00009150"/>
    </source>
</evidence>